<dbReference type="InterPro" id="IPR039422">
    <property type="entry name" value="MarR/SlyA-like"/>
</dbReference>
<evidence type="ECO:0000313" key="3">
    <source>
        <dbReference type="Proteomes" id="UP000644610"/>
    </source>
</evidence>
<comment type="caution">
    <text evidence="2">The sequence shown here is derived from an EMBL/GenBank/DDBJ whole genome shotgun (WGS) entry which is preliminary data.</text>
</comment>
<dbReference type="Gene3D" id="1.10.10.10">
    <property type="entry name" value="Winged helix-like DNA-binding domain superfamily/Winged helix DNA-binding domain"/>
    <property type="match status" value="1"/>
</dbReference>
<reference evidence="2" key="1">
    <citation type="submission" date="2021-01" db="EMBL/GenBank/DDBJ databases">
        <title>Whole genome shotgun sequence of Planotetraspora silvatica NBRC 100141.</title>
        <authorList>
            <person name="Komaki H."/>
            <person name="Tamura T."/>
        </authorList>
    </citation>
    <scope>NUCLEOTIDE SEQUENCE</scope>
    <source>
        <strain evidence="2">NBRC 100141</strain>
    </source>
</reference>
<gene>
    <name evidence="2" type="primary">slyA_2</name>
    <name evidence="2" type="ORF">Psi02_65020</name>
</gene>
<dbReference type="InterPro" id="IPR036388">
    <property type="entry name" value="WH-like_DNA-bd_sf"/>
</dbReference>
<name>A0A8J3URM2_9ACTN</name>
<proteinExistence type="predicted"/>
<dbReference type="PANTHER" id="PTHR33164">
    <property type="entry name" value="TRANSCRIPTIONAL REGULATOR, MARR FAMILY"/>
    <property type="match status" value="1"/>
</dbReference>
<dbReference type="SMART" id="SM00347">
    <property type="entry name" value="HTH_MARR"/>
    <property type="match status" value="1"/>
</dbReference>
<protein>
    <submittedName>
        <fullName evidence="2">MarR family transcriptional regulator</fullName>
    </submittedName>
</protein>
<dbReference type="InterPro" id="IPR036390">
    <property type="entry name" value="WH_DNA-bd_sf"/>
</dbReference>
<dbReference type="GO" id="GO:0006950">
    <property type="term" value="P:response to stress"/>
    <property type="evidence" value="ECO:0007669"/>
    <property type="project" value="TreeGrafter"/>
</dbReference>
<accession>A0A8J3URM2</accession>
<keyword evidence="3" id="KW-1185">Reference proteome</keyword>
<dbReference type="Pfam" id="PF12802">
    <property type="entry name" value="MarR_2"/>
    <property type="match status" value="1"/>
</dbReference>
<feature type="domain" description="HTH marR-type" evidence="1">
    <location>
        <begin position="21"/>
        <end position="153"/>
    </location>
</feature>
<dbReference type="PANTHER" id="PTHR33164:SF99">
    <property type="entry name" value="MARR FAMILY REGULATORY PROTEIN"/>
    <property type="match status" value="1"/>
</dbReference>
<dbReference type="AlphaFoldDB" id="A0A8J3URM2"/>
<evidence type="ECO:0000259" key="1">
    <source>
        <dbReference type="PROSITE" id="PS50995"/>
    </source>
</evidence>
<dbReference type="GO" id="GO:0003700">
    <property type="term" value="F:DNA-binding transcription factor activity"/>
    <property type="evidence" value="ECO:0007669"/>
    <property type="project" value="InterPro"/>
</dbReference>
<dbReference type="EMBL" id="BOOQ01000048">
    <property type="protein sequence ID" value="GII50078.1"/>
    <property type="molecule type" value="Genomic_DNA"/>
</dbReference>
<dbReference type="SUPFAM" id="SSF46785">
    <property type="entry name" value="Winged helix' DNA-binding domain"/>
    <property type="match status" value="1"/>
</dbReference>
<dbReference type="Proteomes" id="UP000644610">
    <property type="component" value="Unassembled WGS sequence"/>
</dbReference>
<dbReference type="InterPro" id="IPR000835">
    <property type="entry name" value="HTH_MarR-typ"/>
</dbReference>
<dbReference type="PROSITE" id="PS50995">
    <property type="entry name" value="HTH_MARR_2"/>
    <property type="match status" value="1"/>
</dbReference>
<sequence>MIVCYHTGMALEDAPTATSGTDRLGLLLARHGAITNLRIRDALGANGLTSRQGIVLMNLASAGQMSQQALLEALEVDPSVLVAILNELERDGLVERRRDPADRRRHIVEITPAGRTAMTVAEDAIAAVERDLFADLDDEQVAQLRRLLSRVRTSPNDPACTEA</sequence>
<organism evidence="2 3">
    <name type="scientific">Planotetraspora silvatica</name>
    <dbReference type="NCBI Taxonomy" id="234614"/>
    <lineage>
        <taxon>Bacteria</taxon>
        <taxon>Bacillati</taxon>
        <taxon>Actinomycetota</taxon>
        <taxon>Actinomycetes</taxon>
        <taxon>Streptosporangiales</taxon>
        <taxon>Streptosporangiaceae</taxon>
        <taxon>Planotetraspora</taxon>
    </lineage>
</organism>
<dbReference type="PRINTS" id="PR00598">
    <property type="entry name" value="HTHMARR"/>
</dbReference>
<evidence type="ECO:0000313" key="2">
    <source>
        <dbReference type="EMBL" id="GII50078.1"/>
    </source>
</evidence>